<name>A0A382QA19_9ZZZZ</name>
<gene>
    <name evidence="1" type="ORF">METZ01_LOCUS335287</name>
</gene>
<protein>
    <recommendedName>
        <fullName evidence="2">Response regulatory domain-containing protein</fullName>
    </recommendedName>
</protein>
<dbReference type="InterPro" id="IPR011006">
    <property type="entry name" value="CheY-like_superfamily"/>
</dbReference>
<accession>A0A382QA19</accession>
<feature type="non-terminal residue" evidence="1">
    <location>
        <position position="202"/>
    </location>
</feature>
<proteinExistence type="predicted"/>
<sequence length="202" mass="23612">MKFPSNQNHSDGHFQDLMLHRIHDILLVASPYDAFILEEDGRLTEQILHEYLGMNLSYAPRVWQANTASYAMDLLSRRSVDLVIVMMRISDMDLITFGTQVKELYKNKPIILLAFDESEIKQLPDDRDQFMDNVFVWTGNSSVFPAIIKYIEDSKNVKRDTRKGDVRSIIYIEDTPRYYSSILPLIYKETLFHTKQLIDKSL</sequence>
<evidence type="ECO:0000313" key="1">
    <source>
        <dbReference type="EMBL" id="SVC82433.1"/>
    </source>
</evidence>
<dbReference type="SUPFAM" id="SSF52172">
    <property type="entry name" value="CheY-like"/>
    <property type="match status" value="1"/>
</dbReference>
<dbReference type="AlphaFoldDB" id="A0A382QA19"/>
<evidence type="ECO:0008006" key="2">
    <source>
        <dbReference type="Google" id="ProtNLM"/>
    </source>
</evidence>
<dbReference type="EMBL" id="UINC01113064">
    <property type="protein sequence ID" value="SVC82433.1"/>
    <property type="molecule type" value="Genomic_DNA"/>
</dbReference>
<organism evidence="1">
    <name type="scientific">marine metagenome</name>
    <dbReference type="NCBI Taxonomy" id="408172"/>
    <lineage>
        <taxon>unclassified sequences</taxon>
        <taxon>metagenomes</taxon>
        <taxon>ecological metagenomes</taxon>
    </lineage>
</organism>
<reference evidence="1" key="1">
    <citation type="submission" date="2018-05" db="EMBL/GenBank/DDBJ databases">
        <authorList>
            <person name="Lanie J.A."/>
            <person name="Ng W.-L."/>
            <person name="Kazmierczak K.M."/>
            <person name="Andrzejewski T.M."/>
            <person name="Davidsen T.M."/>
            <person name="Wayne K.J."/>
            <person name="Tettelin H."/>
            <person name="Glass J.I."/>
            <person name="Rusch D."/>
            <person name="Podicherti R."/>
            <person name="Tsui H.-C.T."/>
            <person name="Winkler M.E."/>
        </authorList>
    </citation>
    <scope>NUCLEOTIDE SEQUENCE</scope>
</reference>
<dbReference type="Gene3D" id="3.40.50.2300">
    <property type="match status" value="1"/>
</dbReference>